<feature type="domain" description="G-protein coupled receptors family 1 profile" evidence="15">
    <location>
        <begin position="123"/>
        <end position="393"/>
    </location>
</feature>
<dbReference type="PROSITE" id="PS00237">
    <property type="entry name" value="G_PROTEIN_RECEP_F1_1"/>
    <property type="match status" value="1"/>
</dbReference>
<keyword evidence="18" id="KW-1185">Reference proteome</keyword>
<reference evidence="17" key="3">
    <citation type="submission" date="2020-05" db="UniProtKB">
        <authorList>
            <consortium name="EnsemblMetazoa"/>
        </authorList>
    </citation>
    <scope>IDENTIFICATION</scope>
    <source>
        <strain evidence="17">Jacobina</strain>
    </source>
</reference>
<evidence type="ECO:0000259" key="15">
    <source>
        <dbReference type="PROSITE" id="PS50262"/>
    </source>
</evidence>
<feature type="region of interest" description="Disordered" evidence="13">
    <location>
        <begin position="437"/>
        <end position="463"/>
    </location>
</feature>
<evidence type="ECO:0000256" key="2">
    <source>
        <dbReference type="ARBA" id="ARBA00010663"/>
    </source>
</evidence>
<dbReference type="Gene3D" id="1.20.1070.10">
    <property type="entry name" value="Rhodopsin 7-helix transmembrane proteins"/>
    <property type="match status" value="1"/>
</dbReference>
<feature type="transmembrane region" description="Helical" evidence="14">
    <location>
        <begin position="328"/>
        <end position="346"/>
    </location>
</feature>
<evidence type="ECO:0000256" key="8">
    <source>
        <dbReference type="ARBA" id="ARBA00023157"/>
    </source>
</evidence>
<dbReference type="CDD" id="cd15134">
    <property type="entry name" value="7tmA_capaR"/>
    <property type="match status" value="1"/>
</dbReference>
<evidence type="ECO:0000256" key="1">
    <source>
        <dbReference type="ARBA" id="ARBA00004651"/>
    </source>
</evidence>
<evidence type="ECO:0000256" key="7">
    <source>
        <dbReference type="ARBA" id="ARBA00023136"/>
    </source>
</evidence>
<evidence type="ECO:0000256" key="3">
    <source>
        <dbReference type="ARBA" id="ARBA00022475"/>
    </source>
</evidence>
<evidence type="ECO:0000313" key="17">
    <source>
        <dbReference type="EnsemblMetazoa" id="LLOJ003372-PA"/>
    </source>
</evidence>
<dbReference type="EnsemblMetazoa" id="LLOJ003372-RA">
    <property type="protein sequence ID" value="LLOJ003372-PA"/>
    <property type="gene ID" value="LLOJ003372"/>
</dbReference>
<organism evidence="17 18">
    <name type="scientific">Lutzomyia longipalpis</name>
    <name type="common">Sand fly</name>
    <dbReference type="NCBI Taxonomy" id="7200"/>
    <lineage>
        <taxon>Eukaryota</taxon>
        <taxon>Metazoa</taxon>
        <taxon>Ecdysozoa</taxon>
        <taxon>Arthropoda</taxon>
        <taxon>Hexapoda</taxon>
        <taxon>Insecta</taxon>
        <taxon>Pterygota</taxon>
        <taxon>Neoptera</taxon>
        <taxon>Endopterygota</taxon>
        <taxon>Diptera</taxon>
        <taxon>Nematocera</taxon>
        <taxon>Psychodoidea</taxon>
        <taxon>Psychodidae</taxon>
        <taxon>Lutzomyia</taxon>
        <taxon>Lutzomyia</taxon>
    </lineage>
</organism>
<keyword evidence="7 14" id="KW-0472">Membrane</keyword>
<keyword evidence="10" id="KW-0325">Glycoprotein</keyword>
<dbReference type="Pfam" id="PF00001">
    <property type="entry name" value="7tm_1"/>
    <property type="match status" value="1"/>
</dbReference>
<comment type="subcellular location">
    <subcellularLocation>
        <location evidence="1">Cell membrane</location>
        <topology evidence="1">Multi-pass membrane protein</topology>
    </subcellularLocation>
</comment>
<evidence type="ECO:0000256" key="14">
    <source>
        <dbReference type="SAM" id="Phobius"/>
    </source>
</evidence>
<feature type="transmembrane region" description="Helical" evidence="14">
    <location>
        <begin position="366"/>
        <end position="392"/>
    </location>
</feature>
<sequence>MYNTLQYPINIRLNHAPAHECDVMRVSIETSFCEILYNDSNEMDENILHILFSENIRNGNITVSLAFKNLTTDGLGAYESDNETDYYQDVNLTDIFGPKRDPLYIVVPITVIYLLIFISGLVGNISTCIVISRNKSMHTATNYYLFSLAISDFLLLISGVPQEMYYIWSKYPYVFGEAFCVLRGLAAETSANATVLTITAFTVERYVAICHPFLSHTMSKLSRAVRLIVFIWLLSLALAIPQALQFGIVNHLGIDQCGFKRIIIKHSFELSTFLFFFAPMTLITVLYLLIGLKLRTSNMMKGDGATQWNRRAHINSCRQQNHLGTRRVLKMLVAVVVAFFICWAPFHAQRLVAIYGTGPEQSLDPFMLKIYVIMTYISGVLYYLSTCINPLLYNIMSNKFREAFKETLAKVCRFRRQRHHTKRAYRILSRNQRRRFGAQESSEYSGNSLRDESVYSSSTQKQSIDSVTMSRGYSVNSHNNGTMILLGDEVSDTYLSPISLDILRKSNAEDYSPYRTVTKPPQTLPLCTHSYQQKTVINFHPRTKSPMNGQCGSNHSISQQFAIQETPLNDDDFDRSDVVFFAADRKSAWRPKDKCYPCEATLPADDLPPASNCNHIYYFYHKSPNDGFELSDGASDSQEKITEGMLRESGDNKELPSAEGSPKKFEVQPLETELDAYMKQVKLREKR</sequence>
<evidence type="ECO:0000256" key="5">
    <source>
        <dbReference type="ARBA" id="ARBA00022989"/>
    </source>
</evidence>
<dbReference type="PANTHER" id="PTHR24243:SF208">
    <property type="entry name" value="PYROKININ-1 RECEPTOR"/>
    <property type="match status" value="1"/>
</dbReference>
<feature type="transmembrane region" description="Helical" evidence="14">
    <location>
        <begin position="273"/>
        <end position="292"/>
    </location>
</feature>
<name>A0A1B0CG71_LUTLO</name>
<evidence type="ECO:0000256" key="12">
    <source>
        <dbReference type="RuleBase" id="RU000688"/>
    </source>
</evidence>
<evidence type="ECO:0000256" key="13">
    <source>
        <dbReference type="SAM" id="MobiDB-lite"/>
    </source>
</evidence>
<keyword evidence="4 12" id="KW-0812">Transmembrane</keyword>
<dbReference type="Proteomes" id="UP000092461">
    <property type="component" value="Unassembled WGS sequence"/>
</dbReference>
<evidence type="ECO:0000313" key="16">
    <source>
        <dbReference type="EMBL" id="MBC1172235.1"/>
    </source>
</evidence>
<feature type="transmembrane region" description="Helical" evidence="14">
    <location>
        <begin position="103"/>
        <end position="131"/>
    </location>
</feature>
<dbReference type="PROSITE" id="PS50262">
    <property type="entry name" value="G_PROTEIN_RECEP_F1_2"/>
    <property type="match status" value="1"/>
</dbReference>
<feature type="region of interest" description="Disordered" evidence="13">
    <location>
        <begin position="629"/>
        <end position="669"/>
    </location>
</feature>
<dbReference type="PRINTS" id="PR01565">
    <property type="entry name" value="NEUROMEDINUR"/>
</dbReference>
<dbReference type="GO" id="GO:0005886">
    <property type="term" value="C:plasma membrane"/>
    <property type="evidence" value="ECO:0007669"/>
    <property type="project" value="UniProtKB-SubCell"/>
</dbReference>
<evidence type="ECO:0000256" key="6">
    <source>
        <dbReference type="ARBA" id="ARBA00023040"/>
    </source>
</evidence>
<dbReference type="PRINTS" id="PR00237">
    <property type="entry name" value="GPCRRHODOPSN"/>
</dbReference>
<dbReference type="PANTHER" id="PTHR24243">
    <property type="entry name" value="G-PROTEIN COUPLED RECEPTOR"/>
    <property type="match status" value="1"/>
</dbReference>
<feature type="compositionally biased region" description="Polar residues" evidence="13">
    <location>
        <begin position="439"/>
        <end position="463"/>
    </location>
</feature>
<evidence type="ECO:0000313" key="18">
    <source>
        <dbReference type="Proteomes" id="UP000092461"/>
    </source>
</evidence>
<evidence type="ECO:0000256" key="10">
    <source>
        <dbReference type="ARBA" id="ARBA00023180"/>
    </source>
</evidence>
<feature type="transmembrane region" description="Helical" evidence="14">
    <location>
        <begin position="224"/>
        <end position="244"/>
    </location>
</feature>
<keyword evidence="11 12" id="KW-0807">Transducer</keyword>
<keyword evidence="5 14" id="KW-1133">Transmembrane helix</keyword>
<feature type="compositionally biased region" description="Basic and acidic residues" evidence="13">
    <location>
        <begin position="637"/>
        <end position="666"/>
    </location>
</feature>
<reference evidence="18" key="1">
    <citation type="submission" date="2012-05" db="EMBL/GenBank/DDBJ databases">
        <title>Whole Genome Assembly of Lutzomyia longipalpis.</title>
        <authorList>
            <person name="Richards S."/>
            <person name="Qu C."/>
            <person name="Dillon R."/>
            <person name="Worley K."/>
            <person name="Scherer S."/>
            <person name="Batterton M."/>
            <person name="Taylor A."/>
            <person name="Hawes A."/>
            <person name="Hernandez B."/>
            <person name="Kovar C."/>
            <person name="Mandapat C."/>
            <person name="Pham C."/>
            <person name="Qu C."/>
            <person name="Jing C."/>
            <person name="Bess C."/>
            <person name="Bandaranaike D."/>
            <person name="Ngo D."/>
            <person name="Ongeri F."/>
            <person name="Arias F."/>
            <person name="Lara F."/>
            <person name="Weissenberger G."/>
            <person name="Kamau G."/>
            <person name="Han H."/>
            <person name="Shen H."/>
            <person name="Dinh H."/>
            <person name="Khalil I."/>
            <person name="Jones J."/>
            <person name="Shafer J."/>
            <person name="Jayaseelan J."/>
            <person name="Quiroz J."/>
            <person name="Blankenburg K."/>
            <person name="Nguyen L."/>
            <person name="Jackson L."/>
            <person name="Francisco L."/>
            <person name="Tang L.-Y."/>
            <person name="Pu L.-L."/>
            <person name="Perales L."/>
            <person name="Lorensuhewa L."/>
            <person name="Munidasa M."/>
            <person name="Coyle M."/>
            <person name="Taylor M."/>
            <person name="Puazo M."/>
            <person name="Firestine M."/>
            <person name="Scheel M."/>
            <person name="Javaid M."/>
            <person name="Wang M."/>
            <person name="Li M."/>
            <person name="Tabassum N."/>
            <person name="Saada N."/>
            <person name="Osuji N."/>
            <person name="Aqrawi P."/>
            <person name="Fu Q."/>
            <person name="Thornton R."/>
            <person name="Raj R."/>
            <person name="Goodspeed R."/>
            <person name="Mata R."/>
            <person name="Najjar R."/>
            <person name="Gubbala S."/>
            <person name="Lee S."/>
            <person name="Denson S."/>
            <person name="Patil S."/>
            <person name="Macmil S."/>
            <person name="Qi S."/>
            <person name="Matskevitch T."/>
            <person name="Palculict T."/>
            <person name="Mathew T."/>
            <person name="Vee V."/>
            <person name="Velamala V."/>
            <person name="Korchina V."/>
            <person name="Cai W."/>
            <person name="Liu W."/>
            <person name="Dai W."/>
            <person name="Zou X."/>
            <person name="Zhu Y."/>
            <person name="Zhang Y."/>
            <person name="Wu Y.-Q."/>
            <person name="Xin Y."/>
            <person name="Nazarath L."/>
            <person name="Kovar C."/>
            <person name="Han Y."/>
            <person name="Muzny D."/>
            <person name="Gibbs R."/>
        </authorList>
    </citation>
    <scope>NUCLEOTIDE SEQUENCE [LARGE SCALE GENOMIC DNA]</scope>
    <source>
        <strain evidence="18">Jacobina</strain>
    </source>
</reference>
<evidence type="ECO:0000256" key="11">
    <source>
        <dbReference type="ARBA" id="ARBA00023224"/>
    </source>
</evidence>
<dbReference type="AlphaFoldDB" id="A0A1B0CG71"/>
<reference evidence="16" key="2">
    <citation type="journal article" date="2020" name="BMC">
        <title>Leishmania infection induces a limited differential gene expression in the sand fly midgut.</title>
        <authorList>
            <person name="Coutinho-Abreu I.V."/>
            <person name="Serafim T.D."/>
            <person name="Meneses C."/>
            <person name="Kamhawi S."/>
            <person name="Oliveira F."/>
            <person name="Valenzuela J.G."/>
        </authorList>
    </citation>
    <scope>NUCLEOTIDE SEQUENCE</scope>
    <source>
        <strain evidence="16">Jacobina</strain>
        <tissue evidence="16">Midgut</tissue>
    </source>
</reference>
<evidence type="ECO:0000256" key="9">
    <source>
        <dbReference type="ARBA" id="ARBA00023170"/>
    </source>
</evidence>
<keyword evidence="9 12" id="KW-0675">Receptor</keyword>
<proteinExistence type="inferred from homology"/>
<dbReference type="GO" id="GO:0001607">
    <property type="term" value="F:neuromedin U receptor activity"/>
    <property type="evidence" value="ECO:0007669"/>
    <property type="project" value="InterPro"/>
</dbReference>
<dbReference type="InterPro" id="IPR005390">
    <property type="entry name" value="NeuromedU_rcpt"/>
</dbReference>
<feature type="transmembrane region" description="Helical" evidence="14">
    <location>
        <begin position="143"/>
        <end position="161"/>
    </location>
</feature>
<dbReference type="VEuPathDB" id="VectorBase:LLOJ003372"/>
<keyword evidence="3" id="KW-1003">Cell membrane</keyword>
<comment type="similarity">
    <text evidence="2 12">Belongs to the G-protein coupled receptor 1 family.</text>
</comment>
<dbReference type="VEuPathDB" id="VectorBase:LLONM1_000426"/>
<dbReference type="EMBL" id="GITU01003532">
    <property type="protein sequence ID" value="MBC1172235.1"/>
    <property type="molecule type" value="Transcribed_RNA"/>
</dbReference>
<evidence type="ECO:0000256" key="4">
    <source>
        <dbReference type="ARBA" id="ARBA00022692"/>
    </source>
</evidence>
<dbReference type="SUPFAM" id="SSF81321">
    <property type="entry name" value="Family A G protein-coupled receptor-like"/>
    <property type="match status" value="1"/>
</dbReference>
<protein>
    <submittedName>
        <fullName evidence="16">Putative g-protein receptor</fullName>
    </submittedName>
</protein>
<keyword evidence="6 12" id="KW-0297">G-protein coupled receptor</keyword>
<keyword evidence="8" id="KW-1015">Disulfide bond</keyword>
<dbReference type="EMBL" id="AJWK01010799">
    <property type="status" value="NOT_ANNOTATED_CDS"/>
    <property type="molecule type" value="Genomic_DNA"/>
</dbReference>
<dbReference type="InterPro" id="IPR017452">
    <property type="entry name" value="GPCR_Rhodpsn_7TM"/>
</dbReference>
<dbReference type="InterPro" id="IPR000276">
    <property type="entry name" value="GPCR_Rhodpsn"/>
</dbReference>
<accession>A0A1B0CG71</accession>